<dbReference type="AlphaFoldDB" id="O54072"/>
<reference evidence="1" key="2">
    <citation type="journal article" date="2000" name="FEMS Microbiol. Lett.">
        <title>Characterisation of a Rrhodobacter sphaeroides gene that encodes a product resembling Eescherichia coli cytochrome b(561) and R. sphaeroides cytochrome b(562).</title>
        <authorList>
            <person name="Duggan P.S."/>
            <person name="Parker S.D."/>
            <person name="Phillips-Jones M.K."/>
        </authorList>
    </citation>
    <scope>NUCLEOTIDE SEQUENCE</scope>
    <source>
        <strain evidence="1">NCIB 8253</strain>
        <plasmid evidence="1">pSUP202.79</plasmid>
    </source>
</reference>
<sequence>MLSTSERPDAEPVRICSCGWTITDPDPKDRIRAEDAAERSILRMKEIGKLYEADGRYEFRVDDMSLIVRGDHPEWVMQAASEVVSKTARLEGESRIEELEALIEFEGASEIEVDGAKYAQKERFETIPQCIVTIGKMDYRWAAPEGREKHACEFSGNPYRRIHDMSMTFHDSFLQNENGVETSEK</sequence>
<accession>O54072</accession>
<organism evidence="1">
    <name type="scientific">Cereibacter sphaeroides</name>
    <name type="common">Rhodobacter sphaeroides</name>
    <dbReference type="NCBI Taxonomy" id="1063"/>
    <lineage>
        <taxon>Bacteria</taxon>
        <taxon>Pseudomonadati</taxon>
        <taxon>Pseudomonadota</taxon>
        <taxon>Alphaproteobacteria</taxon>
        <taxon>Rhodobacterales</taxon>
        <taxon>Paracoccaceae</taxon>
        <taxon>Cereibacter</taxon>
    </lineage>
</organism>
<proteinExistence type="predicted"/>
<evidence type="ECO:0000313" key="1">
    <source>
        <dbReference type="EMBL" id="CAA05376.1"/>
    </source>
</evidence>
<keyword evidence="1" id="KW-0614">Plasmid</keyword>
<dbReference type="EMBL" id="AJ002398">
    <property type="protein sequence ID" value="CAA05376.1"/>
    <property type="molecule type" value="Genomic_DNA"/>
</dbReference>
<reference evidence="1" key="1">
    <citation type="journal article" date="1998" name="Biochim. Biophys. Acta">
        <title>Sequence, chromophore extraction and 3-D model of the photoactive yellow protein from Rhodobacter sphaeroides.</title>
        <authorList>
            <person name="Kort R."/>
            <person name="Phillips-Jones M.K."/>
            <person name="Van Aalten D.M.F."/>
            <person name="Haker A."/>
            <person name="Hoffer S.M."/>
            <person name="Hellingwerf K.J."/>
            <person name="Crielaard W."/>
        </authorList>
    </citation>
    <scope>NUCLEOTIDE SEQUENCE</scope>
    <source>
        <strain evidence="1">NCIB 8253</strain>
        <plasmid evidence="1">pSUP202.79</plasmid>
    </source>
</reference>
<gene>
    <name evidence="1" type="primary">orfA</name>
</gene>
<protein>
    <submittedName>
        <fullName evidence="1">Uncharacterized protein</fullName>
    </submittedName>
</protein>
<name>O54072_CERSP</name>
<geneLocation type="plasmid" evidence="1">
    <name>pSUP202.79</name>
</geneLocation>